<dbReference type="AlphaFoldDB" id="A0AAD9RF59"/>
<name>A0AAD9RF59_9HYME</name>
<evidence type="ECO:0000256" key="1">
    <source>
        <dbReference type="PROSITE-ProRule" id="PRU00047"/>
    </source>
</evidence>
<reference evidence="3" key="1">
    <citation type="submission" date="2021-08" db="EMBL/GenBank/DDBJ databases">
        <authorList>
            <person name="Misof B."/>
            <person name="Oliver O."/>
            <person name="Podsiadlowski L."/>
            <person name="Donath A."/>
            <person name="Peters R."/>
            <person name="Mayer C."/>
            <person name="Rust J."/>
            <person name="Gunkel S."/>
            <person name="Lesny P."/>
            <person name="Martin S."/>
            <person name="Oeyen J.P."/>
            <person name="Petersen M."/>
            <person name="Panagiotis P."/>
            <person name="Wilbrandt J."/>
            <person name="Tanja T."/>
        </authorList>
    </citation>
    <scope>NUCLEOTIDE SEQUENCE</scope>
    <source>
        <strain evidence="3">GBR_01_08_01A</strain>
        <tissue evidence="3">Thorax + abdomen</tissue>
    </source>
</reference>
<dbReference type="PROSITE" id="PS50158">
    <property type="entry name" value="ZF_CCHC"/>
    <property type="match status" value="1"/>
</dbReference>
<feature type="domain" description="CCHC-type" evidence="2">
    <location>
        <begin position="171"/>
        <end position="184"/>
    </location>
</feature>
<gene>
    <name evidence="3" type="ORF">KPH14_012571</name>
</gene>
<accession>A0AAD9RF59</accession>
<evidence type="ECO:0000259" key="2">
    <source>
        <dbReference type="PROSITE" id="PS50158"/>
    </source>
</evidence>
<reference evidence="3" key="2">
    <citation type="journal article" date="2023" name="Commun. Biol.">
        <title>Intrasexual cuticular hydrocarbon dimorphism in a wasp sheds light on hydrocarbon biosynthesis genes in Hymenoptera.</title>
        <authorList>
            <person name="Moris V.C."/>
            <person name="Podsiadlowski L."/>
            <person name="Martin S."/>
            <person name="Oeyen J.P."/>
            <person name="Donath A."/>
            <person name="Petersen M."/>
            <person name="Wilbrandt J."/>
            <person name="Misof B."/>
            <person name="Liedtke D."/>
            <person name="Thamm M."/>
            <person name="Scheiner R."/>
            <person name="Schmitt T."/>
            <person name="Niehuis O."/>
        </authorList>
    </citation>
    <scope>NUCLEOTIDE SEQUENCE</scope>
    <source>
        <strain evidence="3">GBR_01_08_01A</strain>
    </source>
</reference>
<organism evidence="3 4">
    <name type="scientific">Odynerus spinipes</name>
    <dbReference type="NCBI Taxonomy" id="1348599"/>
    <lineage>
        <taxon>Eukaryota</taxon>
        <taxon>Metazoa</taxon>
        <taxon>Ecdysozoa</taxon>
        <taxon>Arthropoda</taxon>
        <taxon>Hexapoda</taxon>
        <taxon>Insecta</taxon>
        <taxon>Pterygota</taxon>
        <taxon>Neoptera</taxon>
        <taxon>Endopterygota</taxon>
        <taxon>Hymenoptera</taxon>
        <taxon>Apocrita</taxon>
        <taxon>Aculeata</taxon>
        <taxon>Vespoidea</taxon>
        <taxon>Vespidae</taxon>
        <taxon>Eumeninae</taxon>
        <taxon>Odynerus</taxon>
    </lineage>
</organism>
<dbReference type="SUPFAM" id="SSF57756">
    <property type="entry name" value="Retrovirus zinc finger-like domains"/>
    <property type="match status" value="1"/>
</dbReference>
<keyword evidence="4" id="KW-1185">Reference proteome</keyword>
<protein>
    <recommendedName>
        <fullName evidence="2">CCHC-type domain-containing protein</fullName>
    </recommendedName>
</protein>
<dbReference type="InterPro" id="IPR001878">
    <property type="entry name" value="Znf_CCHC"/>
</dbReference>
<dbReference type="SMART" id="SM00343">
    <property type="entry name" value="ZnF_C2HC"/>
    <property type="match status" value="2"/>
</dbReference>
<sequence>MLDSFNSLNVFREGEKWSVYIPTFKIFKDFELQGVYDEYVNEEDILSWLEAPPGLHMSLPKPIKVERMKRVIYVEAMTENKANHQLESEANEKFLENSEIHTEVYKIRRLVNSSSFKLRFDTLDVPDKVVFWGVALNSISFIDKPKRCNYCQRYGHIDKFCKNVCVEKPICGKCGNVGHASKECDTNGRQQIVIFQEVVFWDFMAIEQIVDYCEKPMEKIVRKDLDYGTVSEIPEDI</sequence>
<dbReference type="GO" id="GO:0003676">
    <property type="term" value="F:nucleic acid binding"/>
    <property type="evidence" value="ECO:0007669"/>
    <property type="project" value="InterPro"/>
</dbReference>
<dbReference type="EMBL" id="JAIFRP010000235">
    <property type="protein sequence ID" value="KAK2578542.1"/>
    <property type="molecule type" value="Genomic_DNA"/>
</dbReference>
<dbReference type="Gene3D" id="4.10.60.10">
    <property type="entry name" value="Zinc finger, CCHC-type"/>
    <property type="match status" value="1"/>
</dbReference>
<dbReference type="InterPro" id="IPR036875">
    <property type="entry name" value="Znf_CCHC_sf"/>
</dbReference>
<keyword evidence="1" id="KW-0862">Zinc</keyword>
<dbReference type="Proteomes" id="UP001258017">
    <property type="component" value="Unassembled WGS sequence"/>
</dbReference>
<dbReference type="GO" id="GO:0008270">
    <property type="term" value="F:zinc ion binding"/>
    <property type="evidence" value="ECO:0007669"/>
    <property type="project" value="UniProtKB-KW"/>
</dbReference>
<keyword evidence="1" id="KW-0479">Metal-binding</keyword>
<proteinExistence type="predicted"/>
<comment type="caution">
    <text evidence="3">The sequence shown here is derived from an EMBL/GenBank/DDBJ whole genome shotgun (WGS) entry which is preliminary data.</text>
</comment>
<evidence type="ECO:0000313" key="3">
    <source>
        <dbReference type="EMBL" id="KAK2578542.1"/>
    </source>
</evidence>
<keyword evidence="1" id="KW-0863">Zinc-finger</keyword>
<evidence type="ECO:0000313" key="4">
    <source>
        <dbReference type="Proteomes" id="UP001258017"/>
    </source>
</evidence>